<protein>
    <submittedName>
        <fullName evidence="1">Uncharacterized protein</fullName>
    </submittedName>
</protein>
<evidence type="ECO:0000313" key="2">
    <source>
        <dbReference type="EMBL" id="CAL1132825.1"/>
    </source>
</evidence>
<accession>A0A9P1BVM3</accession>
<gene>
    <name evidence="1" type="ORF">C1SCF055_LOCUS7400</name>
</gene>
<proteinExistence type="predicted"/>
<dbReference type="EMBL" id="CAMXCT010000486">
    <property type="protein sequence ID" value="CAI3979450.1"/>
    <property type="molecule type" value="Genomic_DNA"/>
</dbReference>
<name>A0A9P1BVM3_9DINO</name>
<dbReference type="AlphaFoldDB" id="A0A9P1BVM3"/>
<evidence type="ECO:0000313" key="1">
    <source>
        <dbReference type="EMBL" id="CAI3979450.1"/>
    </source>
</evidence>
<feature type="non-terminal residue" evidence="1">
    <location>
        <position position="52"/>
    </location>
</feature>
<comment type="caution">
    <text evidence="1">The sequence shown here is derived from an EMBL/GenBank/DDBJ whole genome shotgun (WGS) entry which is preliminary data.</text>
</comment>
<dbReference type="Proteomes" id="UP001152797">
    <property type="component" value="Unassembled WGS sequence"/>
</dbReference>
<organism evidence="1">
    <name type="scientific">Cladocopium goreaui</name>
    <dbReference type="NCBI Taxonomy" id="2562237"/>
    <lineage>
        <taxon>Eukaryota</taxon>
        <taxon>Sar</taxon>
        <taxon>Alveolata</taxon>
        <taxon>Dinophyceae</taxon>
        <taxon>Suessiales</taxon>
        <taxon>Symbiodiniaceae</taxon>
        <taxon>Cladocopium</taxon>
    </lineage>
</organism>
<sequence length="52" mass="5428">DAGGELPQLPAMPLTEIGHCEGKGTKQHLAEGFTVFCGPPTTLERPLLKAAV</sequence>
<reference evidence="1" key="1">
    <citation type="submission" date="2022-10" db="EMBL/GenBank/DDBJ databases">
        <authorList>
            <person name="Chen Y."/>
            <person name="Dougan E. K."/>
            <person name="Chan C."/>
            <person name="Rhodes N."/>
            <person name="Thang M."/>
        </authorList>
    </citation>
    <scope>NUCLEOTIDE SEQUENCE</scope>
</reference>
<feature type="non-terminal residue" evidence="1">
    <location>
        <position position="1"/>
    </location>
</feature>
<keyword evidence="3" id="KW-1185">Reference proteome</keyword>
<reference evidence="2" key="2">
    <citation type="submission" date="2024-04" db="EMBL/GenBank/DDBJ databases">
        <authorList>
            <person name="Chen Y."/>
            <person name="Shah S."/>
            <person name="Dougan E. K."/>
            <person name="Thang M."/>
            <person name="Chan C."/>
        </authorList>
    </citation>
    <scope>NUCLEOTIDE SEQUENCE [LARGE SCALE GENOMIC DNA]</scope>
</reference>
<dbReference type="EMBL" id="CAMXCT030000486">
    <property type="protein sequence ID" value="CAL4766762.1"/>
    <property type="molecule type" value="Genomic_DNA"/>
</dbReference>
<evidence type="ECO:0000313" key="3">
    <source>
        <dbReference type="Proteomes" id="UP001152797"/>
    </source>
</evidence>
<dbReference type="EMBL" id="CAMXCT020000486">
    <property type="protein sequence ID" value="CAL1132825.1"/>
    <property type="molecule type" value="Genomic_DNA"/>
</dbReference>